<comment type="caution">
    <text evidence="2">The sequence shown here is derived from an EMBL/GenBank/DDBJ whole genome shotgun (WGS) entry which is preliminary data.</text>
</comment>
<name>A0A973AA58_9GAMM</name>
<evidence type="ECO:0000259" key="1">
    <source>
        <dbReference type="PROSITE" id="PS51725"/>
    </source>
</evidence>
<evidence type="ECO:0000313" key="2">
    <source>
        <dbReference type="EMBL" id="NQV65431.1"/>
    </source>
</evidence>
<keyword evidence="2" id="KW-0560">Oxidoreductase</keyword>
<keyword evidence="2" id="KW-0503">Monooxygenase</keyword>
<reference evidence="2" key="1">
    <citation type="submission" date="2020-05" db="EMBL/GenBank/DDBJ databases">
        <title>Sulfur intermediates as new biogeochemical hubs in an aquatic model microbial ecosystem.</title>
        <authorList>
            <person name="Vigneron A."/>
        </authorList>
    </citation>
    <scope>NUCLEOTIDE SEQUENCE</scope>
    <source>
        <strain evidence="2">Bin.250</strain>
    </source>
</reference>
<dbReference type="GO" id="GO:0004497">
    <property type="term" value="F:monooxygenase activity"/>
    <property type="evidence" value="ECO:0007669"/>
    <property type="project" value="UniProtKB-KW"/>
</dbReference>
<gene>
    <name evidence="2" type="ORF">HQ497_08700</name>
</gene>
<dbReference type="InterPro" id="IPR011008">
    <property type="entry name" value="Dimeric_a/b-barrel"/>
</dbReference>
<dbReference type="AlphaFoldDB" id="A0A973AA58"/>
<protein>
    <submittedName>
        <fullName evidence="2">Antibiotic biosynthesis monooxygenase</fullName>
    </submittedName>
</protein>
<organism evidence="2 3">
    <name type="scientific">SAR86 cluster bacterium</name>
    <dbReference type="NCBI Taxonomy" id="2030880"/>
    <lineage>
        <taxon>Bacteria</taxon>
        <taxon>Pseudomonadati</taxon>
        <taxon>Pseudomonadota</taxon>
        <taxon>Gammaproteobacteria</taxon>
        <taxon>SAR86 cluster</taxon>
    </lineage>
</organism>
<dbReference type="Proteomes" id="UP000754644">
    <property type="component" value="Unassembled WGS sequence"/>
</dbReference>
<dbReference type="InterPro" id="IPR007138">
    <property type="entry name" value="ABM_dom"/>
</dbReference>
<accession>A0A973AA58</accession>
<dbReference type="EMBL" id="JABMOJ010000323">
    <property type="protein sequence ID" value="NQV65431.1"/>
    <property type="molecule type" value="Genomic_DNA"/>
</dbReference>
<dbReference type="PROSITE" id="PS51725">
    <property type="entry name" value="ABM"/>
    <property type="match status" value="1"/>
</dbReference>
<dbReference type="SUPFAM" id="SSF54909">
    <property type="entry name" value="Dimeric alpha+beta barrel"/>
    <property type="match status" value="1"/>
</dbReference>
<proteinExistence type="predicted"/>
<dbReference type="Gene3D" id="3.30.70.100">
    <property type="match status" value="1"/>
</dbReference>
<sequence length="95" mass="11029">MIRVLIERNVAPGMEDYYDATIKRTVSSVVKAEGCLSGESLKDPSNPRRRIVMSKWQSRDDWDRWFFSAERRQVIAEITPMLEGTETITLLELTH</sequence>
<dbReference type="Pfam" id="PF03992">
    <property type="entry name" value="ABM"/>
    <property type="match status" value="1"/>
</dbReference>
<feature type="domain" description="ABM" evidence="1">
    <location>
        <begin position="2"/>
        <end position="90"/>
    </location>
</feature>
<evidence type="ECO:0000313" key="3">
    <source>
        <dbReference type="Proteomes" id="UP000754644"/>
    </source>
</evidence>